<feature type="chain" id="PRO_5037024287" evidence="1">
    <location>
        <begin position="36"/>
        <end position="129"/>
    </location>
</feature>
<proteinExistence type="predicted"/>
<reference evidence="2" key="1">
    <citation type="journal article" date="2014" name="Int. J. Syst. Evol. Microbiol.">
        <title>Complete genome sequence of Corynebacterium casei LMG S-19264T (=DSM 44701T), isolated from a smear-ripened cheese.</title>
        <authorList>
            <consortium name="US DOE Joint Genome Institute (JGI-PGF)"/>
            <person name="Walter F."/>
            <person name="Albersmeier A."/>
            <person name="Kalinowski J."/>
            <person name="Ruckert C."/>
        </authorList>
    </citation>
    <scope>NUCLEOTIDE SEQUENCE</scope>
    <source>
        <strain evidence="2">CGMCC 1.15178</strain>
    </source>
</reference>
<organism evidence="2 3">
    <name type="scientific">Paenibacillus nasutitermitis</name>
    <dbReference type="NCBI Taxonomy" id="1652958"/>
    <lineage>
        <taxon>Bacteria</taxon>
        <taxon>Bacillati</taxon>
        <taxon>Bacillota</taxon>
        <taxon>Bacilli</taxon>
        <taxon>Bacillales</taxon>
        <taxon>Paenibacillaceae</taxon>
        <taxon>Paenibacillus</taxon>
    </lineage>
</organism>
<gene>
    <name evidence="2" type="ORF">GCM10010911_45630</name>
</gene>
<comment type="caution">
    <text evidence="2">The sequence shown here is derived from an EMBL/GenBank/DDBJ whole genome shotgun (WGS) entry which is preliminary data.</text>
</comment>
<keyword evidence="3" id="KW-1185">Reference proteome</keyword>
<name>A0A917DZQ9_9BACL</name>
<feature type="signal peptide" evidence="1">
    <location>
        <begin position="1"/>
        <end position="35"/>
    </location>
</feature>
<dbReference type="Proteomes" id="UP000612456">
    <property type="component" value="Unassembled WGS sequence"/>
</dbReference>
<sequence>MRTWKKRLALGCVLGLALSLVLPAGSVIGMDTARAADGVPSQTPNMRTVGQFAPYTVIEDFESPGAAAGWQAGENVAEVGLAEQAWNVFFPYEGSKFLAMKSVPNLQTTSGERRSARSTSLWTFRITAI</sequence>
<reference evidence="2" key="2">
    <citation type="submission" date="2020-09" db="EMBL/GenBank/DDBJ databases">
        <authorList>
            <person name="Sun Q."/>
            <person name="Zhou Y."/>
        </authorList>
    </citation>
    <scope>NUCLEOTIDE SEQUENCE</scope>
    <source>
        <strain evidence="2">CGMCC 1.15178</strain>
    </source>
</reference>
<dbReference type="EMBL" id="BMHP01000003">
    <property type="protein sequence ID" value="GGD82380.1"/>
    <property type="molecule type" value="Genomic_DNA"/>
</dbReference>
<evidence type="ECO:0000256" key="1">
    <source>
        <dbReference type="SAM" id="SignalP"/>
    </source>
</evidence>
<keyword evidence="1" id="KW-0732">Signal</keyword>
<protein>
    <submittedName>
        <fullName evidence="2">Uncharacterized protein</fullName>
    </submittedName>
</protein>
<accession>A0A917DZQ9</accession>
<dbReference type="AlphaFoldDB" id="A0A917DZQ9"/>
<evidence type="ECO:0000313" key="3">
    <source>
        <dbReference type="Proteomes" id="UP000612456"/>
    </source>
</evidence>
<evidence type="ECO:0000313" key="2">
    <source>
        <dbReference type="EMBL" id="GGD82380.1"/>
    </source>
</evidence>